<accession>A0A1G6YFI0</accession>
<dbReference type="AlphaFoldDB" id="A0A1G6YFI0"/>
<evidence type="ECO:0000256" key="3">
    <source>
        <dbReference type="ARBA" id="ARBA00022989"/>
    </source>
</evidence>
<organism evidence="7 8">
    <name type="scientific">Kordiimonas lacus</name>
    <dbReference type="NCBI Taxonomy" id="637679"/>
    <lineage>
        <taxon>Bacteria</taxon>
        <taxon>Pseudomonadati</taxon>
        <taxon>Pseudomonadota</taxon>
        <taxon>Alphaproteobacteria</taxon>
        <taxon>Kordiimonadales</taxon>
        <taxon>Kordiimonadaceae</taxon>
        <taxon>Kordiimonas</taxon>
    </lineage>
</organism>
<keyword evidence="2 5" id="KW-0812">Transmembrane</keyword>
<dbReference type="InterPro" id="IPR006694">
    <property type="entry name" value="Fatty_acid_hydroxylase"/>
</dbReference>
<keyword evidence="8" id="KW-1185">Reference proteome</keyword>
<keyword evidence="3 5" id="KW-1133">Transmembrane helix</keyword>
<dbReference type="RefSeq" id="WP_068302539.1">
    <property type="nucleotide sequence ID" value="NZ_FNAK01000003.1"/>
</dbReference>
<reference evidence="7 8" key="1">
    <citation type="submission" date="2016-10" db="EMBL/GenBank/DDBJ databases">
        <authorList>
            <person name="de Groot N.N."/>
        </authorList>
    </citation>
    <scope>NUCLEOTIDE SEQUENCE [LARGE SCALE GENOMIC DNA]</scope>
    <source>
        <strain evidence="7 8">CGMCC 1.9109</strain>
    </source>
</reference>
<dbReference type="GO" id="GO:0016491">
    <property type="term" value="F:oxidoreductase activity"/>
    <property type="evidence" value="ECO:0007669"/>
    <property type="project" value="InterPro"/>
</dbReference>
<feature type="transmembrane region" description="Helical" evidence="5">
    <location>
        <begin position="34"/>
        <end position="53"/>
    </location>
</feature>
<comment type="subcellular location">
    <subcellularLocation>
        <location evidence="1">Membrane</location>
    </subcellularLocation>
</comment>
<protein>
    <submittedName>
        <fullName evidence="7">Sterol desaturase/sphingolipid hydroxylase, fatty acid hydroxylase superfamily</fullName>
    </submittedName>
</protein>
<dbReference type="EMBL" id="FNAK01000003">
    <property type="protein sequence ID" value="SDD89031.1"/>
    <property type="molecule type" value="Genomic_DNA"/>
</dbReference>
<dbReference type="Proteomes" id="UP000183685">
    <property type="component" value="Unassembled WGS sequence"/>
</dbReference>
<dbReference type="STRING" id="637679.GCA_001550055_01285"/>
<dbReference type="PANTHER" id="PTHR11863">
    <property type="entry name" value="STEROL DESATURASE"/>
    <property type="match status" value="1"/>
</dbReference>
<evidence type="ECO:0000313" key="8">
    <source>
        <dbReference type="Proteomes" id="UP000183685"/>
    </source>
</evidence>
<dbReference type="OrthoDB" id="9770329at2"/>
<feature type="domain" description="Fatty acid hydroxylase" evidence="6">
    <location>
        <begin position="75"/>
        <end position="206"/>
    </location>
</feature>
<evidence type="ECO:0000313" key="7">
    <source>
        <dbReference type="EMBL" id="SDD89031.1"/>
    </source>
</evidence>
<name>A0A1G6YFI0_9PROT</name>
<proteinExistence type="predicted"/>
<gene>
    <name evidence="7" type="ORF">SAMN04488071_1604</name>
</gene>
<sequence length="257" mass="28872">MLELIILSTFGLLAVWEMIHPRQQYPASAFWRTRGAIGFILYLAVGTYAPFLWDDVLANYRLFDLTSLPIWQQALAGFFTAELVGYCWHRSMHNSSFLWRAFHQMHHSAERFDVWGAFYFSPQDMVGFTFFGSLALVGVVGLGGEAGLIVNLAILFLTAWQHMNIKTPYWRGFFIVRPEAHSVHHERGVHKYNYCDVPLIDMVFGTFRNPRESIPETGFYQGASLEIPKMIAGFDVSSSYAGPGPSGSAAGKKATAG</sequence>
<keyword evidence="4 5" id="KW-0472">Membrane</keyword>
<dbReference type="GO" id="GO:0016020">
    <property type="term" value="C:membrane"/>
    <property type="evidence" value="ECO:0007669"/>
    <property type="project" value="UniProtKB-SubCell"/>
</dbReference>
<evidence type="ECO:0000256" key="1">
    <source>
        <dbReference type="ARBA" id="ARBA00004370"/>
    </source>
</evidence>
<feature type="transmembrane region" description="Helical" evidence="5">
    <location>
        <begin position="130"/>
        <end position="157"/>
    </location>
</feature>
<evidence type="ECO:0000256" key="5">
    <source>
        <dbReference type="SAM" id="Phobius"/>
    </source>
</evidence>
<evidence type="ECO:0000259" key="6">
    <source>
        <dbReference type="Pfam" id="PF04116"/>
    </source>
</evidence>
<dbReference type="GO" id="GO:0005506">
    <property type="term" value="F:iron ion binding"/>
    <property type="evidence" value="ECO:0007669"/>
    <property type="project" value="InterPro"/>
</dbReference>
<evidence type="ECO:0000256" key="2">
    <source>
        <dbReference type="ARBA" id="ARBA00022692"/>
    </source>
</evidence>
<dbReference type="GO" id="GO:0008610">
    <property type="term" value="P:lipid biosynthetic process"/>
    <property type="evidence" value="ECO:0007669"/>
    <property type="project" value="InterPro"/>
</dbReference>
<evidence type="ECO:0000256" key="4">
    <source>
        <dbReference type="ARBA" id="ARBA00023136"/>
    </source>
</evidence>
<dbReference type="Pfam" id="PF04116">
    <property type="entry name" value="FA_hydroxylase"/>
    <property type="match status" value="1"/>
</dbReference>
<dbReference type="InterPro" id="IPR050307">
    <property type="entry name" value="Sterol_Desaturase_Related"/>
</dbReference>